<sequence>AQAITSKRYHARQRLLVACPFNWSERGAKLEHWCSHEESMQGVKVSRIDSAGDVNSLSLIDVAGPESDDLYRALNAIR</sequence>
<dbReference type="EMBL" id="CAUYUJ010018042">
    <property type="protein sequence ID" value="CAK0880122.1"/>
    <property type="molecule type" value="Genomic_DNA"/>
</dbReference>
<accession>A0ABN9VMM0</accession>
<evidence type="ECO:0000313" key="1">
    <source>
        <dbReference type="EMBL" id="CAK0873576.1"/>
    </source>
</evidence>
<dbReference type="EMBL" id="CAUYUJ010017296">
    <property type="protein sequence ID" value="CAK0873576.1"/>
    <property type="molecule type" value="Genomic_DNA"/>
</dbReference>
<reference evidence="1" key="1">
    <citation type="submission" date="2023-10" db="EMBL/GenBank/DDBJ databases">
        <authorList>
            <person name="Chen Y."/>
            <person name="Shah S."/>
            <person name="Dougan E. K."/>
            <person name="Thang M."/>
            <person name="Chan C."/>
        </authorList>
    </citation>
    <scope>NUCLEOTIDE SEQUENCE [LARGE SCALE GENOMIC DNA]</scope>
</reference>
<protein>
    <submittedName>
        <fullName evidence="1">Uncharacterized protein</fullName>
    </submittedName>
</protein>
<organism evidence="1 3">
    <name type="scientific">Prorocentrum cordatum</name>
    <dbReference type="NCBI Taxonomy" id="2364126"/>
    <lineage>
        <taxon>Eukaryota</taxon>
        <taxon>Sar</taxon>
        <taxon>Alveolata</taxon>
        <taxon>Dinophyceae</taxon>
        <taxon>Prorocentrales</taxon>
        <taxon>Prorocentraceae</taxon>
        <taxon>Prorocentrum</taxon>
    </lineage>
</organism>
<keyword evidence="3" id="KW-1185">Reference proteome</keyword>
<dbReference type="Proteomes" id="UP001189429">
    <property type="component" value="Unassembled WGS sequence"/>
</dbReference>
<feature type="non-terminal residue" evidence="1">
    <location>
        <position position="78"/>
    </location>
</feature>
<name>A0ABN9VMM0_9DINO</name>
<proteinExistence type="predicted"/>
<gene>
    <name evidence="1" type="ORF">PCOR1329_LOCUS58758</name>
    <name evidence="2" type="ORF">PCOR1329_LOCUS63354</name>
</gene>
<feature type="non-terminal residue" evidence="1">
    <location>
        <position position="1"/>
    </location>
</feature>
<evidence type="ECO:0000313" key="3">
    <source>
        <dbReference type="Proteomes" id="UP001189429"/>
    </source>
</evidence>
<comment type="caution">
    <text evidence="1">The sequence shown here is derived from an EMBL/GenBank/DDBJ whole genome shotgun (WGS) entry which is preliminary data.</text>
</comment>
<evidence type="ECO:0000313" key="2">
    <source>
        <dbReference type="EMBL" id="CAK0880122.1"/>
    </source>
</evidence>